<dbReference type="EMBL" id="AUZX01011128">
    <property type="protein sequence ID" value="EQD44261.1"/>
    <property type="molecule type" value="Genomic_DNA"/>
</dbReference>
<reference evidence="2" key="2">
    <citation type="journal article" date="2014" name="ISME J.">
        <title>Microbial stratification in low pH oxic and suboxic macroscopic growths along an acid mine drainage.</title>
        <authorList>
            <person name="Mendez-Garcia C."/>
            <person name="Mesa V."/>
            <person name="Sprenger R.R."/>
            <person name="Richter M."/>
            <person name="Diez M.S."/>
            <person name="Solano J."/>
            <person name="Bargiela R."/>
            <person name="Golyshina O.V."/>
            <person name="Manteca A."/>
            <person name="Ramos J.L."/>
            <person name="Gallego J.R."/>
            <person name="Llorente I."/>
            <person name="Martins Dos Santos V.A."/>
            <person name="Jensen O.N."/>
            <person name="Pelaez A.I."/>
            <person name="Sanchez J."/>
            <person name="Ferrer M."/>
        </authorList>
    </citation>
    <scope>NUCLEOTIDE SEQUENCE</scope>
</reference>
<feature type="non-terminal residue" evidence="2">
    <location>
        <position position="196"/>
    </location>
</feature>
<comment type="caution">
    <text evidence="2">The sequence shown here is derived from an EMBL/GenBank/DDBJ whole genome shotgun (WGS) entry which is preliminary data.</text>
</comment>
<accession>T0Z8C7</accession>
<gene>
    <name evidence="2" type="ORF">B1A_15168</name>
</gene>
<protein>
    <submittedName>
        <fullName evidence="2">Uncharacterized protein</fullName>
    </submittedName>
</protein>
<dbReference type="InterPro" id="IPR054058">
    <property type="entry name" value="HTH_67"/>
</dbReference>
<dbReference type="Pfam" id="PF21863">
    <property type="entry name" value="HTH_67"/>
    <property type="match status" value="1"/>
</dbReference>
<sequence length="196" mass="21816">SFYSFSPSAIENFIPLAWSLTTPGAMIEARLKAAGEMLAVPCQSLGDEVDYLIEKLEPISKTLPLYGRPLFAGHLSIELSSDRPTRLWQLITLFREHRGDNHINCLVRAQISGIEANYLHFLDGRIPREFLTRSRGFSDQEWDDALQVLITRGLVAKDGQSLTTEGKSLKASIEDETDALSNQGPAQLADDTERVI</sequence>
<name>T0Z8C7_9ZZZZ</name>
<feature type="region of interest" description="Disordered" evidence="1">
    <location>
        <begin position="174"/>
        <end position="196"/>
    </location>
</feature>
<dbReference type="NCBIfam" id="NF047719">
    <property type="entry name" value="SCO6745_fam_HTH"/>
    <property type="match status" value="1"/>
</dbReference>
<dbReference type="AlphaFoldDB" id="T0Z8C7"/>
<evidence type="ECO:0000313" key="2">
    <source>
        <dbReference type="EMBL" id="EQD44261.1"/>
    </source>
</evidence>
<feature type="non-terminal residue" evidence="2">
    <location>
        <position position="1"/>
    </location>
</feature>
<reference evidence="2" key="1">
    <citation type="submission" date="2013-08" db="EMBL/GenBank/DDBJ databases">
        <authorList>
            <person name="Mendez C."/>
            <person name="Richter M."/>
            <person name="Ferrer M."/>
            <person name="Sanchez J."/>
        </authorList>
    </citation>
    <scope>NUCLEOTIDE SEQUENCE</scope>
</reference>
<evidence type="ECO:0000256" key="1">
    <source>
        <dbReference type="SAM" id="MobiDB-lite"/>
    </source>
</evidence>
<proteinExistence type="predicted"/>
<organism evidence="2">
    <name type="scientific">mine drainage metagenome</name>
    <dbReference type="NCBI Taxonomy" id="410659"/>
    <lineage>
        <taxon>unclassified sequences</taxon>
        <taxon>metagenomes</taxon>
        <taxon>ecological metagenomes</taxon>
    </lineage>
</organism>